<sequence length="527" mass="57979">MANNQLFKSLMGRLLPKADAINEAGGTAYQFSATHALAQYAATGCLNGTYYASAETQLEKVLGLCAQVEPLMLAKIAVYCREYGYMKDMPALLLASLSLNGTEYLSAAFPRVVDNGKMLRNFVQILRSGAVGRKSLGTRPKKLVQNWLNTASEQALLSAAVGNAPSLADVVKMVHPKPEESWREAFFAWLIGKPYNEAQLPPATRAFEQYKRTGQSENGELPAVPFQMLTSLALTTEDWAQIARQGSWQMVRMNLNTFARHGVFELPGIAKEIAAKLRDRNNIARAKVFPYQLMTAYQAANQSIPLVIREALQDALEIALENVPAINGKVVVCPDVSGSMHSSITGYRQGATSVTRCVDVAGLIAATYLRKQRDTLVLPFEFSVVGADRVGLNPRDTVLTNAAKLAAACGGGTDCSAPLKWLNDKNIQADLVLLVSDNESWMNVNRYGDKATETMRQWERFKRRNPQAKLVCLDMQPYATSQAQERDDILNIGGFSDVVFKMITAFAHGQMQSEHWIGEINKVTLSQ</sequence>
<keyword evidence="3" id="KW-0963">Cytoplasm</keyword>
<organism evidence="8 9">
    <name type="scientific">Pragia fontium DSM 5563 = ATCC 49100</name>
    <dbReference type="NCBI Taxonomy" id="1122977"/>
    <lineage>
        <taxon>Bacteria</taxon>
        <taxon>Pseudomonadati</taxon>
        <taxon>Pseudomonadota</taxon>
        <taxon>Gammaproteobacteria</taxon>
        <taxon>Enterobacterales</taxon>
        <taxon>Budviciaceae</taxon>
        <taxon>Pragia</taxon>
    </lineage>
</organism>
<dbReference type="GO" id="GO:0046872">
    <property type="term" value="F:metal ion binding"/>
    <property type="evidence" value="ECO:0007669"/>
    <property type="project" value="UniProtKB-KW"/>
</dbReference>
<dbReference type="GO" id="GO:0003723">
    <property type="term" value="F:RNA binding"/>
    <property type="evidence" value="ECO:0007669"/>
    <property type="project" value="UniProtKB-KW"/>
</dbReference>
<reference evidence="8 9" key="1">
    <citation type="submission" date="2016-10" db="EMBL/GenBank/DDBJ databases">
        <authorList>
            <person name="Varghese N."/>
            <person name="Submissions S."/>
        </authorList>
    </citation>
    <scope>NUCLEOTIDE SEQUENCE [LARGE SCALE GENOMIC DNA]</scope>
    <source>
        <strain evidence="8 9">DSM 5563</strain>
    </source>
</reference>
<dbReference type="RefSeq" id="WP_074822254.1">
    <property type="nucleotide sequence ID" value="NZ_FOLW01000004.1"/>
</dbReference>
<dbReference type="InterPro" id="IPR040322">
    <property type="entry name" value="TROVE2"/>
</dbReference>
<evidence type="ECO:0000313" key="9">
    <source>
        <dbReference type="Proteomes" id="UP000226420"/>
    </source>
</evidence>
<evidence type="ECO:0000256" key="6">
    <source>
        <dbReference type="ARBA" id="ARBA00023274"/>
    </source>
</evidence>
<dbReference type="AlphaFoldDB" id="A0AAJ4WAE7"/>
<dbReference type="InterPro" id="IPR056800">
    <property type="entry name" value="vWA_Ro60"/>
</dbReference>
<evidence type="ECO:0000256" key="4">
    <source>
        <dbReference type="ARBA" id="ARBA00022723"/>
    </source>
</evidence>
<comment type="subcellular location">
    <subcellularLocation>
        <location evidence="1">Cytoplasm</location>
    </subcellularLocation>
</comment>
<evidence type="ECO:0000259" key="7">
    <source>
        <dbReference type="PROSITE" id="PS50988"/>
    </source>
</evidence>
<dbReference type="Gene3D" id="3.40.50.410">
    <property type="entry name" value="von Willebrand factor, type A domain"/>
    <property type="match status" value="1"/>
</dbReference>
<dbReference type="Pfam" id="PF25045">
    <property type="entry name" value="vWA_Ro60"/>
    <property type="match status" value="1"/>
</dbReference>
<keyword evidence="5" id="KW-0694">RNA-binding</keyword>
<comment type="similarity">
    <text evidence="2">Belongs to the Ro 60 kDa family.</text>
</comment>
<protein>
    <submittedName>
        <fullName evidence="8">SS-A/Ro ribonucleoprotein</fullName>
    </submittedName>
</protein>
<dbReference type="EMBL" id="FOLW01000004">
    <property type="protein sequence ID" value="SFC78150.1"/>
    <property type="molecule type" value="Genomic_DNA"/>
</dbReference>
<evidence type="ECO:0000256" key="3">
    <source>
        <dbReference type="ARBA" id="ARBA00022490"/>
    </source>
</evidence>
<feature type="domain" description="TROVE" evidence="7">
    <location>
        <begin position="20"/>
        <end position="328"/>
    </location>
</feature>
<dbReference type="PANTHER" id="PTHR14202:SF0">
    <property type="entry name" value="RNA-BINDING PROTEIN RO60"/>
    <property type="match status" value="1"/>
</dbReference>
<dbReference type="GO" id="GO:1990904">
    <property type="term" value="C:ribonucleoprotein complex"/>
    <property type="evidence" value="ECO:0007669"/>
    <property type="project" value="UniProtKB-KW"/>
</dbReference>
<dbReference type="InterPro" id="IPR037214">
    <property type="entry name" value="TROVE_dom_sf"/>
</dbReference>
<dbReference type="SUPFAM" id="SSF53300">
    <property type="entry name" value="vWA-like"/>
    <property type="match status" value="1"/>
</dbReference>
<evidence type="ECO:0000256" key="5">
    <source>
        <dbReference type="ARBA" id="ARBA00022884"/>
    </source>
</evidence>
<dbReference type="PROSITE" id="PS50988">
    <property type="entry name" value="TROVE"/>
    <property type="match status" value="1"/>
</dbReference>
<proteinExistence type="inferred from homology"/>
<dbReference type="PANTHER" id="PTHR14202">
    <property type="entry name" value="60 KDA RIBONUCLEOPROTEIN SSA/RO"/>
    <property type="match status" value="1"/>
</dbReference>
<accession>A0AAJ4WAE7</accession>
<evidence type="ECO:0000313" key="8">
    <source>
        <dbReference type="EMBL" id="SFC78150.1"/>
    </source>
</evidence>
<dbReference type="InterPro" id="IPR008858">
    <property type="entry name" value="TROVE_dom"/>
</dbReference>
<dbReference type="InterPro" id="IPR036465">
    <property type="entry name" value="vWFA_dom_sf"/>
</dbReference>
<dbReference type="GO" id="GO:0005737">
    <property type="term" value="C:cytoplasm"/>
    <property type="evidence" value="ECO:0007669"/>
    <property type="project" value="UniProtKB-SubCell"/>
</dbReference>
<comment type="caution">
    <text evidence="8">The sequence shown here is derived from an EMBL/GenBank/DDBJ whole genome shotgun (WGS) entry which is preliminary data.</text>
</comment>
<gene>
    <name evidence="8" type="ORF">SAMN02745723_104110</name>
</gene>
<keyword evidence="4" id="KW-0479">Metal-binding</keyword>
<dbReference type="Proteomes" id="UP000226420">
    <property type="component" value="Unassembled WGS sequence"/>
</dbReference>
<name>A0AAJ4WAE7_9GAMM</name>
<keyword evidence="6 8" id="KW-0687">Ribonucleoprotein</keyword>
<evidence type="ECO:0000256" key="2">
    <source>
        <dbReference type="ARBA" id="ARBA00007814"/>
    </source>
</evidence>
<evidence type="ECO:0000256" key="1">
    <source>
        <dbReference type="ARBA" id="ARBA00004496"/>
    </source>
</evidence>
<dbReference type="SUPFAM" id="SSF140864">
    <property type="entry name" value="TROVE domain-like"/>
    <property type="match status" value="1"/>
</dbReference>